<evidence type="ECO:0000259" key="4">
    <source>
        <dbReference type="PROSITE" id="PS50949"/>
    </source>
</evidence>
<dbReference type="GO" id="GO:0045892">
    <property type="term" value="P:negative regulation of DNA-templated transcription"/>
    <property type="evidence" value="ECO:0007669"/>
    <property type="project" value="TreeGrafter"/>
</dbReference>
<evidence type="ECO:0000313" key="6">
    <source>
        <dbReference type="Proteomes" id="UP000480350"/>
    </source>
</evidence>
<evidence type="ECO:0000313" key="5">
    <source>
        <dbReference type="EMBL" id="MXQ06809.1"/>
    </source>
</evidence>
<dbReference type="InterPro" id="IPR050679">
    <property type="entry name" value="Bact_HTH_transcr_reg"/>
</dbReference>
<gene>
    <name evidence="5" type="ORF">GQ651_03015</name>
</gene>
<name>A0A7C9IEV4_9RHOB</name>
<dbReference type="Proteomes" id="UP000480350">
    <property type="component" value="Unassembled WGS sequence"/>
</dbReference>
<dbReference type="SMART" id="SM00866">
    <property type="entry name" value="UTRA"/>
    <property type="match status" value="1"/>
</dbReference>
<dbReference type="Gene3D" id="3.40.1410.10">
    <property type="entry name" value="Chorismate lyase-like"/>
    <property type="match status" value="1"/>
</dbReference>
<dbReference type="Pfam" id="PF00392">
    <property type="entry name" value="GntR"/>
    <property type="match status" value="1"/>
</dbReference>
<evidence type="ECO:0000256" key="1">
    <source>
        <dbReference type="ARBA" id="ARBA00023015"/>
    </source>
</evidence>
<dbReference type="AlphaFoldDB" id="A0A7C9IEV4"/>
<dbReference type="GO" id="GO:0003677">
    <property type="term" value="F:DNA binding"/>
    <property type="evidence" value="ECO:0007669"/>
    <property type="project" value="UniProtKB-KW"/>
</dbReference>
<dbReference type="InterPro" id="IPR000524">
    <property type="entry name" value="Tscrpt_reg_HTH_GntR"/>
</dbReference>
<dbReference type="Gene3D" id="1.10.10.10">
    <property type="entry name" value="Winged helix-like DNA-binding domain superfamily/Winged helix DNA-binding domain"/>
    <property type="match status" value="1"/>
</dbReference>
<reference evidence="5 6" key="2">
    <citation type="submission" date="2020-03" db="EMBL/GenBank/DDBJ databases">
        <title>Kangsaoukella pontilimi gen. nov., sp. nov., a new member of the family Rhodobacteraceae isolated from a tidal mudflat.</title>
        <authorList>
            <person name="Kim I.S."/>
        </authorList>
    </citation>
    <scope>NUCLEOTIDE SEQUENCE [LARGE SCALE GENOMIC DNA]</scope>
    <source>
        <strain evidence="5 6">GH1-50</strain>
    </source>
</reference>
<dbReference type="InterPro" id="IPR028978">
    <property type="entry name" value="Chorismate_lyase_/UTRA_dom_sf"/>
</dbReference>
<reference evidence="5 6" key="1">
    <citation type="submission" date="2019-12" db="EMBL/GenBank/DDBJ databases">
        <authorList>
            <person name="Lee S.D."/>
        </authorList>
    </citation>
    <scope>NUCLEOTIDE SEQUENCE [LARGE SCALE GENOMIC DNA]</scope>
    <source>
        <strain evidence="5 6">GH1-50</strain>
    </source>
</reference>
<dbReference type="InterPro" id="IPR036390">
    <property type="entry name" value="WH_DNA-bd_sf"/>
</dbReference>
<dbReference type="GO" id="GO:0003700">
    <property type="term" value="F:DNA-binding transcription factor activity"/>
    <property type="evidence" value="ECO:0007669"/>
    <property type="project" value="InterPro"/>
</dbReference>
<protein>
    <submittedName>
        <fullName evidence="5">UTRA domain-containing protein</fullName>
    </submittedName>
</protein>
<dbReference type="PANTHER" id="PTHR44846">
    <property type="entry name" value="MANNOSYL-D-GLYCERATE TRANSPORT/METABOLISM SYSTEM REPRESSOR MNGR-RELATED"/>
    <property type="match status" value="1"/>
</dbReference>
<evidence type="ECO:0000256" key="3">
    <source>
        <dbReference type="ARBA" id="ARBA00023163"/>
    </source>
</evidence>
<organism evidence="5 6">
    <name type="scientific">Kangsaoukella pontilimi</name>
    <dbReference type="NCBI Taxonomy" id="2691042"/>
    <lineage>
        <taxon>Bacteria</taxon>
        <taxon>Pseudomonadati</taxon>
        <taxon>Pseudomonadota</taxon>
        <taxon>Alphaproteobacteria</taxon>
        <taxon>Rhodobacterales</taxon>
        <taxon>Paracoccaceae</taxon>
        <taxon>Kangsaoukella</taxon>
    </lineage>
</organism>
<comment type="caution">
    <text evidence="5">The sequence shown here is derived from an EMBL/GenBank/DDBJ whole genome shotgun (WGS) entry which is preliminary data.</text>
</comment>
<keyword evidence="2" id="KW-0238">DNA-binding</keyword>
<dbReference type="SUPFAM" id="SSF46785">
    <property type="entry name" value="Winged helix' DNA-binding domain"/>
    <property type="match status" value="1"/>
</dbReference>
<feature type="domain" description="HTH gntR-type" evidence="4">
    <location>
        <begin position="8"/>
        <end position="76"/>
    </location>
</feature>
<proteinExistence type="predicted"/>
<dbReference type="PROSITE" id="PS50949">
    <property type="entry name" value="HTH_GNTR"/>
    <property type="match status" value="1"/>
</dbReference>
<keyword evidence="1" id="KW-0805">Transcription regulation</keyword>
<dbReference type="InterPro" id="IPR036388">
    <property type="entry name" value="WH-like_DNA-bd_sf"/>
</dbReference>
<keyword evidence="6" id="KW-1185">Reference proteome</keyword>
<evidence type="ECO:0000256" key="2">
    <source>
        <dbReference type="ARBA" id="ARBA00023125"/>
    </source>
</evidence>
<dbReference type="PANTHER" id="PTHR44846:SF1">
    <property type="entry name" value="MANNOSYL-D-GLYCERATE TRANSPORT_METABOLISM SYSTEM REPRESSOR MNGR-RELATED"/>
    <property type="match status" value="1"/>
</dbReference>
<dbReference type="RefSeq" id="WP_160762726.1">
    <property type="nucleotide sequence ID" value="NZ_WUPT01000001.1"/>
</dbReference>
<dbReference type="EMBL" id="WUPT01000001">
    <property type="protein sequence ID" value="MXQ06809.1"/>
    <property type="molecule type" value="Genomic_DNA"/>
</dbReference>
<dbReference type="Pfam" id="PF07702">
    <property type="entry name" value="UTRA"/>
    <property type="match status" value="1"/>
</dbReference>
<dbReference type="SUPFAM" id="SSF64288">
    <property type="entry name" value="Chorismate lyase-like"/>
    <property type="match status" value="1"/>
</dbReference>
<dbReference type="CDD" id="cd07377">
    <property type="entry name" value="WHTH_GntR"/>
    <property type="match status" value="1"/>
</dbReference>
<accession>A0A7C9IEV4</accession>
<keyword evidence="3" id="KW-0804">Transcription</keyword>
<dbReference type="InterPro" id="IPR011663">
    <property type="entry name" value="UTRA"/>
</dbReference>
<sequence length="234" mass="25952">MPADHSALPKYVQTAELLIREIAAGRIADGARLKPEREMAVDLGVSIGTLRKALDDLTEKGLLDRVHGSGNYVRHRAEAAGVYAFFRLELLGGGGLPTAMTLSVDGMAKPDDLPDFGPSERAFRIRRLRHLSGTPAALEEIWLDGSWADHLSKADLSESLYLFYRQRLGLWISGAEDRIGLAPIPDWSDNRFPPRPGTLAGYIERFSRSQDGALAEYSRTWFDTGVARYVSRLR</sequence>
<dbReference type="SMART" id="SM00345">
    <property type="entry name" value="HTH_GNTR"/>
    <property type="match status" value="1"/>
</dbReference>